<dbReference type="GO" id="GO:0008168">
    <property type="term" value="F:methyltransferase activity"/>
    <property type="evidence" value="ECO:0007669"/>
    <property type="project" value="UniProtKB-KW"/>
</dbReference>
<reference evidence="3" key="1">
    <citation type="submission" date="2016-10" db="EMBL/GenBank/DDBJ databases">
        <authorList>
            <person name="Varghese N."/>
            <person name="Submissions S."/>
        </authorList>
    </citation>
    <scope>NUCLEOTIDE SEQUENCE [LARGE SCALE GENOMIC DNA]</scope>
    <source>
        <strain evidence="3">DSM 23095</strain>
    </source>
</reference>
<name>A0A1G6PTY8_9BACT</name>
<proteinExistence type="predicted"/>
<dbReference type="AlphaFoldDB" id="A0A1G6PTY8"/>
<dbReference type="InterPro" id="IPR052514">
    <property type="entry name" value="SAM-dependent_MTase"/>
</dbReference>
<dbReference type="InterPro" id="IPR006342">
    <property type="entry name" value="FkbM_mtfrase"/>
</dbReference>
<keyword evidence="2" id="KW-0489">Methyltransferase</keyword>
<dbReference type="PANTHER" id="PTHR34203:SF15">
    <property type="entry name" value="SLL1173 PROTEIN"/>
    <property type="match status" value="1"/>
</dbReference>
<keyword evidence="3" id="KW-1185">Reference proteome</keyword>
<dbReference type="Pfam" id="PF05050">
    <property type="entry name" value="Methyltransf_21"/>
    <property type="match status" value="1"/>
</dbReference>
<dbReference type="GO" id="GO:0032259">
    <property type="term" value="P:methylation"/>
    <property type="evidence" value="ECO:0007669"/>
    <property type="project" value="UniProtKB-KW"/>
</dbReference>
<dbReference type="Proteomes" id="UP000199060">
    <property type="component" value="Unassembled WGS sequence"/>
</dbReference>
<keyword evidence="2" id="KW-0808">Transferase</keyword>
<protein>
    <submittedName>
        <fullName evidence="2">Methyltransferase, FkbM family</fullName>
    </submittedName>
</protein>
<sequence>MRLFEFLLKLNGKFSTIRKITQPLVKKAVLDPTQRKRLNKFYHKLTYYEKSIFHALYGRIFRDGKNYDIQGEWILKFAGKEIRIPLESESLWLDWETALSVLGHDYEIKAFYENQINSSNPPACFMDIGANYGTHSLLLLSAGIHTFSIEPNPECKSYFERLASYNQVKGEWFGLALGEGEGKAHIEFPEGETWLGTLSETDFSNRKEAIKSYPVEIKTLDGLIVENGIKPDLIKIDTEGFEEGVIRGGENYIKDKLPNVIFEANKGEEQVRLQRTLHKIGLEIFSLKTYKKITCPEDIQIKEGNFIASKEETLSF</sequence>
<dbReference type="STRING" id="686796.SAMN04488104_100729"/>
<dbReference type="NCBIfam" id="TIGR01444">
    <property type="entry name" value="fkbM_fam"/>
    <property type="match status" value="1"/>
</dbReference>
<organism evidence="2 3">
    <name type="scientific">Algoriphagus faecimaris</name>
    <dbReference type="NCBI Taxonomy" id="686796"/>
    <lineage>
        <taxon>Bacteria</taxon>
        <taxon>Pseudomonadati</taxon>
        <taxon>Bacteroidota</taxon>
        <taxon>Cytophagia</taxon>
        <taxon>Cytophagales</taxon>
        <taxon>Cyclobacteriaceae</taxon>
        <taxon>Algoriphagus</taxon>
    </lineage>
</organism>
<dbReference type="SUPFAM" id="SSF53335">
    <property type="entry name" value="S-adenosyl-L-methionine-dependent methyltransferases"/>
    <property type="match status" value="1"/>
</dbReference>
<accession>A0A1G6PTY8</accession>
<evidence type="ECO:0000313" key="2">
    <source>
        <dbReference type="EMBL" id="SDC83134.1"/>
    </source>
</evidence>
<dbReference type="EMBL" id="FNAC01000007">
    <property type="protein sequence ID" value="SDC83134.1"/>
    <property type="molecule type" value="Genomic_DNA"/>
</dbReference>
<evidence type="ECO:0000313" key="3">
    <source>
        <dbReference type="Proteomes" id="UP000199060"/>
    </source>
</evidence>
<evidence type="ECO:0000259" key="1">
    <source>
        <dbReference type="Pfam" id="PF05050"/>
    </source>
</evidence>
<dbReference type="InterPro" id="IPR029063">
    <property type="entry name" value="SAM-dependent_MTases_sf"/>
</dbReference>
<gene>
    <name evidence="2" type="ORF">SAMN04488104_100729</name>
</gene>
<feature type="domain" description="Methyltransferase FkbM" evidence="1">
    <location>
        <begin position="127"/>
        <end position="270"/>
    </location>
</feature>
<dbReference type="Gene3D" id="3.40.50.150">
    <property type="entry name" value="Vaccinia Virus protein VP39"/>
    <property type="match status" value="1"/>
</dbReference>
<dbReference type="PANTHER" id="PTHR34203">
    <property type="entry name" value="METHYLTRANSFERASE, FKBM FAMILY PROTEIN"/>
    <property type="match status" value="1"/>
</dbReference>